<feature type="domain" description="BTB" evidence="1">
    <location>
        <begin position="26"/>
        <end position="97"/>
    </location>
</feature>
<dbReference type="PROSITE" id="PS50097">
    <property type="entry name" value="BTB"/>
    <property type="match status" value="1"/>
</dbReference>
<comment type="caution">
    <text evidence="2">The sequence shown here is derived from an EMBL/GenBank/DDBJ whole genome shotgun (WGS) entry which is preliminary data.</text>
</comment>
<dbReference type="GO" id="GO:0022008">
    <property type="term" value="P:neurogenesis"/>
    <property type="evidence" value="ECO:0007669"/>
    <property type="project" value="TreeGrafter"/>
</dbReference>
<dbReference type="AlphaFoldDB" id="A0A8X6QWH2"/>
<evidence type="ECO:0000313" key="2">
    <source>
        <dbReference type="EMBL" id="GFU50107.1"/>
    </source>
</evidence>
<dbReference type="PANTHER" id="PTHR45774">
    <property type="entry name" value="BTB/POZ DOMAIN-CONTAINING"/>
    <property type="match status" value="1"/>
</dbReference>
<name>A0A8X6QWH2_NEPPI</name>
<dbReference type="SMART" id="SM00225">
    <property type="entry name" value="BTB"/>
    <property type="match status" value="1"/>
</dbReference>
<dbReference type="CDD" id="cd18186">
    <property type="entry name" value="BTB_POZ_ZBTB_KLHL-like"/>
    <property type="match status" value="1"/>
</dbReference>
<sequence length="206" mass="23855">MKEAPRKENWTMSEKLSFDRKVGHLTDVTFIVGKDECSATFKAHKLILANVNAVFEKEFQNQSTDQLKDPIRIKDLKPAGFAILLDFLYDQHVSIQSLPTAVETFTAAFKYEVNSLMRYCENYVIGIVNRDNAVPILRLAIKLKMRFVKRISTIVIQENADYILSSHEFIELPWHMVKRITEMKHLKASKMQISYAVVRWKTSNNA</sequence>
<gene>
    <name evidence="2" type="ORF">NPIL_629871</name>
</gene>
<dbReference type="InterPro" id="IPR011333">
    <property type="entry name" value="SKP1/BTB/POZ_sf"/>
</dbReference>
<dbReference type="EMBL" id="BMAW01087110">
    <property type="protein sequence ID" value="GFU50107.1"/>
    <property type="molecule type" value="Genomic_DNA"/>
</dbReference>
<keyword evidence="3" id="KW-1185">Reference proteome</keyword>
<dbReference type="CDD" id="cd14733">
    <property type="entry name" value="BACK"/>
    <property type="match status" value="1"/>
</dbReference>
<dbReference type="SUPFAM" id="SSF54695">
    <property type="entry name" value="POZ domain"/>
    <property type="match status" value="1"/>
</dbReference>
<dbReference type="Gene3D" id="1.25.40.420">
    <property type="match status" value="1"/>
</dbReference>
<dbReference type="InterPro" id="IPR000210">
    <property type="entry name" value="BTB/POZ_dom"/>
</dbReference>
<evidence type="ECO:0000259" key="1">
    <source>
        <dbReference type="PROSITE" id="PS50097"/>
    </source>
</evidence>
<protein>
    <recommendedName>
        <fullName evidence="1">BTB domain-containing protein</fullName>
    </recommendedName>
</protein>
<organism evidence="2 3">
    <name type="scientific">Nephila pilipes</name>
    <name type="common">Giant wood spider</name>
    <name type="synonym">Nephila maculata</name>
    <dbReference type="NCBI Taxonomy" id="299642"/>
    <lineage>
        <taxon>Eukaryota</taxon>
        <taxon>Metazoa</taxon>
        <taxon>Ecdysozoa</taxon>
        <taxon>Arthropoda</taxon>
        <taxon>Chelicerata</taxon>
        <taxon>Arachnida</taxon>
        <taxon>Araneae</taxon>
        <taxon>Araneomorphae</taxon>
        <taxon>Entelegynae</taxon>
        <taxon>Araneoidea</taxon>
        <taxon>Nephilidae</taxon>
        <taxon>Nephila</taxon>
    </lineage>
</organism>
<dbReference type="Proteomes" id="UP000887013">
    <property type="component" value="Unassembled WGS sequence"/>
</dbReference>
<dbReference type="GO" id="GO:0005829">
    <property type="term" value="C:cytosol"/>
    <property type="evidence" value="ECO:0007669"/>
    <property type="project" value="TreeGrafter"/>
</dbReference>
<reference evidence="2" key="1">
    <citation type="submission" date="2020-08" db="EMBL/GenBank/DDBJ databases">
        <title>Multicomponent nature underlies the extraordinary mechanical properties of spider dragline silk.</title>
        <authorList>
            <person name="Kono N."/>
            <person name="Nakamura H."/>
            <person name="Mori M."/>
            <person name="Yoshida Y."/>
            <person name="Ohtoshi R."/>
            <person name="Malay A.D."/>
            <person name="Moran D.A.P."/>
            <person name="Tomita M."/>
            <person name="Numata K."/>
            <person name="Arakawa K."/>
        </authorList>
    </citation>
    <scope>NUCLEOTIDE SEQUENCE</scope>
</reference>
<dbReference type="Gene3D" id="3.30.710.10">
    <property type="entry name" value="Potassium Channel Kv1.1, Chain A"/>
    <property type="match status" value="1"/>
</dbReference>
<dbReference type="PANTHER" id="PTHR45774:SF4">
    <property type="entry name" value="AXUNDEAD, ISOFORM F"/>
    <property type="match status" value="1"/>
</dbReference>
<dbReference type="Pfam" id="PF00651">
    <property type="entry name" value="BTB"/>
    <property type="match status" value="1"/>
</dbReference>
<proteinExistence type="predicted"/>
<dbReference type="OrthoDB" id="6409809at2759"/>
<accession>A0A8X6QWH2</accession>
<evidence type="ECO:0000313" key="3">
    <source>
        <dbReference type="Proteomes" id="UP000887013"/>
    </source>
</evidence>